<feature type="region of interest" description="Disordered" evidence="1">
    <location>
        <begin position="274"/>
        <end position="293"/>
    </location>
</feature>
<feature type="compositionally biased region" description="Basic and acidic residues" evidence="1">
    <location>
        <begin position="246"/>
        <end position="256"/>
    </location>
</feature>
<evidence type="ECO:0000313" key="2">
    <source>
        <dbReference type="EMBL" id="KAL3419350.1"/>
    </source>
</evidence>
<feature type="compositionally biased region" description="Polar residues" evidence="1">
    <location>
        <begin position="211"/>
        <end position="245"/>
    </location>
</feature>
<dbReference type="Proteomes" id="UP001629113">
    <property type="component" value="Unassembled WGS sequence"/>
</dbReference>
<evidence type="ECO:0000256" key="1">
    <source>
        <dbReference type="SAM" id="MobiDB-lite"/>
    </source>
</evidence>
<name>A0ABR4P7R0_9HELO</name>
<feature type="region of interest" description="Disordered" evidence="1">
    <location>
        <begin position="1"/>
        <end position="28"/>
    </location>
</feature>
<feature type="compositionally biased region" description="Basic and acidic residues" evidence="1">
    <location>
        <begin position="615"/>
        <end position="632"/>
    </location>
</feature>
<evidence type="ECO:0000313" key="3">
    <source>
        <dbReference type="Proteomes" id="UP001629113"/>
    </source>
</evidence>
<feature type="compositionally biased region" description="Polar residues" evidence="1">
    <location>
        <begin position="274"/>
        <end position="283"/>
    </location>
</feature>
<feature type="compositionally biased region" description="Polar residues" evidence="1">
    <location>
        <begin position="815"/>
        <end position="837"/>
    </location>
</feature>
<proteinExistence type="predicted"/>
<sequence>MTDDDMEISSEHGHNAGDEDIDIDIDLTTGQVDDDYMLEDAQSNNAMENSFQQSPAMNDDLMLDEENLSYTMDDDTLNVVEDQAMEHETLPIPFTEIHGDASIVLDDHSFEGIPVDEESMQEAEATWDESADAGAITSQVADLEQVPTSYDVNDGVIQSSERVAETFDGSQPQQIKLQEPEDTEVITEELEQLEDQDGSSGAQDDTDSRLKSTSRSNSPQTLNDQPNSSPNGQINVEQSQDNNVSESKDSPEQLGEELEKQIDQLSNHDTASLFDNRSAGQESPSRHSHTETTELNLAQKVIVVYNSIEYSLFSGPDDDDPDSFFLSDTSIADKSIGDLFSAIREIIHEELLDGDELIMTIQELKIDIEETSSSNTAVTFQQILEAREKILQNDASGMSEPLFIILGKRKTLETKIAMLTTWGEEGRDLSNLRWDEDSEDNNDASEFAANDIDSASYHSNIESGDEDDHGVLESNGEVAEDHNSVMEQLAEVGGIEAYLSHHVEAEGDREPGTTEATASVELTARDDGTIPLSQESTSANPKGDDEDGDLIDYEDEDVEEVKPQEAVQKESHVIDAAAENKNDVDGKEEEDEYRETNDHEQPVEKEVGELVGKVAGHDETTPSGTDDKKDHIGQSVAESQEQNHEYAGTEVNIKEITSNEEEQDPEYTKLLAHTQDTTALTSVATEDHSENREREETGAAQLLAETDNEGGVQDYLDLEADIGNPDTSLQKEAIPKVNSDGVVDVATSESTTVTSVNTLDVDEINYDELEEDVAAEKDTASVSVPSNSELVDTLEASLQDEIDYDDDEEEHSPVPYTTATPVKQSTVTAPTNGNASTKRPRAEVELEDDIGTSSKEAKRVRS</sequence>
<feature type="compositionally biased region" description="Polar residues" evidence="1">
    <location>
        <begin position="531"/>
        <end position="540"/>
    </location>
</feature>
<feature type="compositionally biased region" description="Basic and acidic residues" evidence="1">
    <location>
        <begin position="594"/>
        <end position="608"/>
    </location>
</feature>
<gene>
    <name evidence="2" type="ORF">PVAG01_09572</name>
</gene>
<dbReference type="InterPro" id="IPR018822">
    <property type="entry name" value="UPF0646"/>
</dbReference>
<feature type="compositionally biased region" description="Acidic residues" evidence="1">
    <location>
        <begin position="798"/>
        <end position="810"/>
    </location>
</feature>
<feature type="compositionally biased region" description="Polar residues" evidence="1">
    <location>
        <begin position="780"/>
        <end position="790"/>
    </location>
</feature>
<feature type="compositionally biased region" description="Basic and acidic residues" evidence="1">
    <location>
        <begin position="560"/>
        <end position="585"/>
    </location>
</feature>
<protein>
    <submittedName>
        <fullName evidence="2">Conserved glutamic acid-rich protein</fullName>
    </submittedName>
</protein>
<keyword evidence="3" id="KW-1185">Reference proteome</keyword>
<feature type="compositionally biased region" description="Basic and acidic residues" evidence="1">
    <location>
        <begin position="685"/>
        <end position="697"/>
    </location>
</feature>
<feature type="compositionally biased region" description="Polar residues" evidence="1">
    <location>
        <begin position="674"/>
        <end position="684"/>
    </location>
</feature>
<feature type="region of interest" description="Disordered" evidence="1">
    <location>
        <begin position="521"/>
        <end position="707"/>
    </location>
</feature>
<dbReference type="EMBL" id="JBFCZG010000008">
    <property type="protein sequence ID" value="KAL3419350.1"/>
    <property type="molecule type" value="Genomic_DNA"/>
</dbReference>
<feature type="region of interest" description="Disordered" evidence="1">
    <location>
        <begin position="774"/>
        <end position="862"/>
    </location>
</feature>
<dbReference type="Pfam" id="PF10336">
    <property type="entry name" value="DUF2420"/>
    <property type="match status" value="1"/>
</dbReference>
<feature type="region of interest" description="Disordered" evidence="1">
    <location>
        <begin position="191"/>
        <end position="256"/>
    </location>
</feature>
<feature type="compositionally biased region" description="Acidic residues" evidence="1">
    <location>
        <begin position="544"/>
        <end position="559"/>
    </location>
</feature>
<reference evidence="2 3" key="1">
    <citation type="submission" date="2024-06" db="EMBL/GenBank/DDBJ databases">
        <title>Complete genome of Phlyctema vagabunda strain 19-DSS-EL-015.</title>
        <authorList>
            <person name="Fiorenzani C."/>
        </authorList>
    </citation>
    <scope>NUCLEOTIDE SEQUENCE [LARGE SCALE GENOMIC DNA]</scope>
    <source>
        <strain evidence="2 3">19-DSS-EL-015</strain>
    </source>
</reference>
<accession>A0ABR4P7R0</accession>
<organism evidence="2 3">
    <name type="scientific">Phlyctema vagabunda</name>
    <dbReference type="NCBI Taxonomy" id="108571"/>
    <lineage>
        <taxon>Eukaryota</taxon>
        <taxon>Fungi</taxon>
        <taxon>Dikarya</taxon>
        <taxon>Ascomycota</taxon>
        <taxon>Pezizomycotina</taxon>
        <taxon>Leotiomycetes</taxon>
        <taxon>Helotiales</taxon>
        <taxon>Dermateaceae</taxon>
        <taxon>Phlyctema</taxon>
    </lineage>
</organism>
<comment type="caution">
    <text evidence="2">The sequence shown here is derived from an EMBL/GenBank/DDBJ whole genome shotgun (WGS) entry which is preliminary data.</text>
</comment>